<reference evidence="5" key="1">
    <citation type="journal article" date="2014" name="Int. J. Syst. Evol. Microbiol.">
        <title>Complete genome sequence of Corynebacterium casei LMG S-19264T (=DSM 44701T), isolated from a smear-ripened cheese.</title>
        <authorList>
            <consortium name="US DOE Joint Genome Institute (JGI-PGF)"/>
            <person name="Walter F."/>
            <person name="Albersmeier A."/>
            <person name="Kalinowski J."/>
            <person name="Ruckert C."/>
        </authorList>
    </citation>
    <scope>NUCLEOTIDE SEQUENCE</scope>
    <source>
        <strain evidence="5">JCM 11219</strain>
    </source>
</reference>
<protein>
    <submittedName>
        <fullName evidence="5">2-oxoglutarate ferredoxin oxidoreductase subunit gamma</fullName>
    </submittedName>
</protein>
<reference evidence="5" key="2">
    <citation type="submission" date="2020-09" db="EMBL/GenBank/DDBJ databases">
        <authorList>
            <person name="Sun Q."/>
            <person name="Ohkuma M."/>
        </authorList>
    </citation>
    <scope>NUCLEOTIDE SEQUENCE</scope>
    <source>
        <strain evidence="5">JCM 11219</strain>
    </source>
</reference>
<sequence>MLQQLDQIRIRLMGLGGHGIVFAGRLLGMAAAMGGLDSILTITYSPEQRGGWSRADVIIAKEMVDYPLIDEADLFLATTQQAFNLEFKSLRKGGVFIYESTIYKPTIPNLGSYVVIPVPATEIAEKTTGRKLTMNVVLVGIITAILEPVIKEDHIINAIKGMTRRAGKLDTSVQEMNIKAFQAGLDYGKKYLQELR</sequence>
<dbReference type="GeneID" id="76207777"/>
<dbReference type="AlphaFoldDB" id="A0A830EI41"/>
<dbReference type="SUPFAM" id="SSF53323">
    <property type="entry name" value="Pyruvate-ferredoxin oxidoreductase, PFOR, domain III"/>
    <property type="match status" value="1"/>
</dbReference>
<dbReference type="OrthoDB" id="18183at2157"/>
<keyword evidence="7" id="KW-1185">Reference proteome</keyword>
<keyword evidence="2" id="KW-1133">Transmembrane helix</keyword>
<keyword evidence="2" id="KW-0812">Transmembrane</keyword>
<dbReference type="InterPro" id="IPR019752">
    <property type="entry name" value="Pyrv/ketoisovalerate_OxRed_cat"/>
</dbReference>
<name>A0A830EI41_9CREN</name>
<dbReference type="RefSeq" id="WP_188604216.1">
    <property type="nucleotide sequence ID" value="NZ_AP026830.1"/>
</dbReference>
<keyword evidence="2" id="KW-0472">Membrane</keyword>
<feature type="domain" description="Pyruvate/ketoisovalerate oxidoreductase catalytic" evidence="3">
    <location>
        <begin position="16"/>
        <end position="185"/>
    </location>
</feature>
<evidence type="ECO:0000313" key="4">
    <source>
        <dbReference type="EMBL" id="BDR93142.1"/>
    </source>
</evidence>
<dbReference type="Proteomes" id="UP000657075">
    <property type="component" value="Unassembled WGS sequence"/>
</dbReference>
<dbReference type="InterPro" id="IPR052554">
    <property type="entry name" value="2-oxoglutarate_synth_KorC"/>
</dbReference>
<keyword evidence="1" id="KW-0560">Oxidoreductase</keyword>
<gene>
    <name evidence="5" type="ORF">GCM10007112_25010</name>
    <name evidence="4" type="ORF">Vsou_22350</name>
</gene>
<dbReference type="InterPro" id="IPR002869">
    <property type="entry name" value="Pyrv_flavodox_OxRed_cen"/>
</dbReference>
<dbReference type="Proteomes" id="UP001060771">
    <property type="component" value="Chromosome"/>
</dbReference>
<dbReference type="EMBL" id="BMNM01000016">
    <property type="protein sequence ID" value="GGI87113.1"/>
    <property type="molecule type" value="Genomic_DNA"/>
</dbReference>
<evidence type="ECO:0000256" key="1">
    <source>
        <dbReference type="ARBA" id="ARBA00023002"/>
    </source>
</evidence>
<evidence type="ECO:0000313" key="6">
    <source>
        <dbReference type="Proteomes" id="UP000657075"/>
    </source>
</evidence>
<dbReference type="EMBL" id="AP026830">
    <property type="protein sequence ID" value="BDR93142.1"/>
    <property type="molecule type" value="Genomic_DNA"/>
</dbReference>
<evidence type="ECO:0000313" key="7">
    <source>
        <dbReference type="Proteomes" id="UP001060771"/>
    </source>
</evidence>
<feature type="transmembrane region" description="Helical" evidence="2">
    <location>
        <begin position="12"/>
        <end position="36"/>
    </location>
</feature>
<reference evidence="4" key="4">
    <citation type="journal article" date="2023" name="Microbiol. Resour. Announc.">
        <title>Complete Genome Sequence of Vulcanisaeta souniana Strain IC-059, a Hyperthermophilic Archaeon Isolated from Hot Spring Water in Japan.</title>
        <authorList>
            <person name="Kato S."/>
            <person name="Itoh T."/>
            <person name="Wu L."/>
            <person name="Ma J."/>
            <person name="Ohkuma M."/>
        </authorList>
    </citation>
    <scope>NUCLEOTIDE SEQUENCE</scope>
    <source>
        <strain evidence="4">JCM 11219</strain>
    </source>
</reference>
<reference evidence="7" key="3">
    <citation type="submission" date="2022-09" db="EMBL/GenBank/DDBJ databases">
        <title>Complete genome sequence of Vulcanisaeta souniana.</title>
        <authorList>
            <person name="Kato S."/>
            <person name="Itoh T."/>
            <person name="Ohkuma M."/>
        </authorList>
    </citation>
    <scope>NUCLEOTIDE SEQUENCE [LARGE SCALE GENOMIC DNA]</scope>
    <source>
        <strain evidence="7">JCM 11219</strain>
    </source>
</reference>
<dbReference type="PANTHER" id="PTHR42730:SF1">
    <property type="entry name" value="2-OXOGLUTARATE SYNTHASE SUBUNIT KORC"/>
    <property type="match status" value="1"/>
</dbReference>
<accession>A0A830EI41</accession>
<dbReference type="PANTHER" id="PTHR42730">
    <property type="entry name" value="2-OXOGLUTARATE SYNTHASE SUBUNIT KORC"/>
    <property type="match status" value="1"/>
</dbReference>
<evidence type="ECO:0000256" key="2">
    <source>
        <dbReference type="SAM" id="Phobius"/>
    </source>
</evidence>
<dbReference type="Pfam" id="PF01558">
    <property type="entry name" value="POR"/>
    <property type="match status" value="1"/>
</dbReference>
<organism evidence="5 6">
    <name type="scientific">Vulcanisaeta souniana JCM 11219</name>
    <dbReference type="NCBI Taxonomy" id="1293586"/>
    <lineage>
        <taxon>Archaea</taxon>
        <taxon>Thermoproteota</taxon>
        <taxon>Thermoprotei</taxon>
        <taxon>Thermoproteales</taxon>
        <taxon>Thermoproteaceae</taxon>
        <taxon>Vulcanisaeta</taxon>
    </lineage>
</organism>
<proteinExistence type="predicted"/>
<evidence type="ECO:0000259" key="3">
    <source>
        <dbReference type="Pfam" id="PF01558"/>
    </source>
</evidence>
<dbReference type="GO" id="GO:0016903">
    <property type="term" value="F:oxidoreductase activity, acting on the aldehyde or oxo group of donors"/>
    <property type="evidence" value="ECO:0007669"/>
    <property type="project" value="InterPro"/>
</dbReference>
<dbReference type="Gene3D" id="3.40.920.10">
    <property type="entry name" value="Pyruvate-ferredoxin oxidoreductase, PFOR, domain III"/>
    <property type="match status" value="1"/>
</dbReference>
<evidence type="ECO:0000313" key="5">
    <source>
        <dbReference type="EMBL" id="GGI87113.1"/>
    </source>
</evidence>